<dbReference type="GO" id="GO:0016491">
    <property type="term" value="F:oxidoreductase activity"/>
    <property type="evidence" value="ECO:0007669"/>
    <property type="project" value="UniProtKB-KW"/>
</dbReference>
<evidence type="ECO:0000313" key="3">
    <source>
        <dbReference type="EMBL" id="KAF4964766.1"/>
    </source>
</evidence>
<dbReference type="InterPro" id="IPR050523">
    <property type="entry name" value="AKR_Detox_Biosynth"/>
</dbReference>
<keyword evidence="4" id="KW-1185">Reference proteome</keyword>
<dbReference type="Proteomes" id="UP000622797">
    <property type="component" value="Unassembled WGS sequence"/>
</dbReference>
<reference evidence="3" key="2">
    <citation type="submission" date="2020-05" db="EMBL/GenBank/DDBJ databases">
        <authorList>
            <person name="Kim H.-S."/>
            <person name="Proctor R.H."/>
            <person name="Brown D.W."/>
        </authorList>
    </citation>
    <scope>NUCLEOTIDE SEQUENCE</scope>
    <source>
        <strain evidence="3">NRRL 20472</strain>
    </source>
</reference>
<keyword evidence="1" id="KW-0560">Oxidoreductase</keyword>
<sequence>MPHTEKSSIKLVLGTANVGDTAIDPMARYDTPDEVNAFLDVWAKRGYDQIDSGAAYSPGAPGTSEPRIGAVSAGDKFKIDTKTNWFEGHTKESVSRDIDASLKILKIEQINTYYLHVADRKNPPEPAIEALDQAYREGKIKSWGVSNYRADEVQTTIDICEKHGFVKPSVYQGQYNAIVRGGEKELFPILRKNGMAFYAYSAAAGGVYVSLYVKPTIDAAVDKALEVASKYDIGGHAAALRWTAHHSILNKQKGDALVVGASSPEQLESNIDVIEEGPLPDDLAAAFEAVYEEAGDEIKYHL</sequence>
<evidence type="ECO:0000313" key="4">
    <source>
        <dbReference type="Proteomes" id="UP000622797"/>
    </source>
</evidence>
<evidence type="ECO:0000256" key="1">
    <source>
        <dbReference type="ARBA" id="ARBA00023002"/>
    </source>
</evidence>
<dbReference type="InterPro" id="IPR023210">
    <property type="entry name" value="NADP_OxRdtase_dom"/>
</dbReference>
<organism evidence="3 4">
    <name type="scientific">Fusarium sarcochroum</name>
    <dbReference type="NCBI Taxonomy" id="1208366"/>
    <lineage>
        <taxon>Eukaryota</taxon>
        <taxon>Fungi</taxon>
        <taxon>Dikarya</taxon>
        <taxon>Ascomycota</taxon>
        <taxon>Pezizomycotina</taxon>
        <taxon>Sordariomycetes</taxon>
        <taxon>Hypocreomycetidae</taxon>
        <taxon>Hypocreales</taxon>
        <taxon>Nectriaceae</taxon>
        <taxon>Fusarium</taxon>
        <taxon>Fusarium lateritium species complex</taxon>
    </lineage>
</organism>
<dbReference type="OrthoDB" id="48988at2759"/>
<dbReference type="SUPFAM" id="SSF51430">
    <property type="entry name" value="NAD(P)-linked oxidoreductase"/>
    <property type="match status" value="1"/>
</dbReference>
<dbReference type="AlphaFoldDB" id="A0A8H4TVF1"/>
<dbReference type="Pfam" id="PF00248">
    <property type="entry name" value="Aldo_ket_red"/>
    <property type="match status" value="1"/>
</dbReference>
<comment type="caution">
    <text evidence="3">The sequence shown here is derived from an EMBL/GenBank/DDBJ whole genome shotgun (WGS) entry which is preliminary data.</text>
</comment>
<protein>
    <recommendedName>
        <fullName evidence="2">NADP-dependent oxidoreductase domain-containing protein</fullName>
    </recommendedName>
</protein>
<proteinExistence type="predicted"/>
<dbReference type="EMBL" id="JABEXW010000391">
    <property type="protein sequence ID" value="KAF4964766.1"/>
    <property type="molecule type" value="Genomic_DNA"/>
</dbReference>
<dbReference type="PANTHER" id="PTHR43364">
    <property type="entry name" value="NADH-SPECIFIC METHYLGLYOXAL REDUCTASE-RELATED"/>
    <property type="match status" value="1"/>
</dbReference>
<gene>
    <name evidence="3" type="ORF">FSARC_7365</name>
</gene>
<evidence type="ECO:0000259" key="2">
    <source>
        <dbReference type="Pfam" id="PF00248"/>
    </source>
</evidence>
<accession>A0A8H4TVF1</accession>
<name>A0A8H4TVF1_9HYPO</name>
<dbReference type="Gene3D" id="3.20.20.100">
    <property type="entry name" value="NADP-dependent oxidoreductase domain"/>
    <property type="match status" value="1"/>
</dbReference>
<feature type="domain" description="NADP-dependent oxidoreductase" evidence="2">
    <location>
        <begin position="10"/>
        <end position="291"/>
    </location>
</feature>
<dbReference type="InterPro" id="IPR036812">
    <property type="entry name" value="NAD(P)_OxRdtase_dom_sf"/>
</dbReference>
<dbReference type="PANTHER" id="PTHR43364:SF4">
    <property type="entry name" value="NAD(P)-LINKED OXIDOREDUCTASE SUPERFAMILY PROTEIN"/>
    <property type="match status" value="1"/>
</dbReference>
<reference evidence="3" key="1">
    <citation type="journal article" date="2020" name="BMC Genomics">
        <title>Correction to: Identification and distribution of gene clusters required for synthesis of sphingolipid metabolism inhibitors in diverse species of the filamentous fungus Fusarium.</title>
        <authorList>
            <person name="Kim H.S."/>
            <person name="Lohmar J.M."/>
            <person name="Busman M."/>
            <person name="Brown D.W."/>
            <person name="Naumann T.A."/>
            <person name="Divon H.H."/>
            <person name="Lysoe E."/>
            <person name="Uhlig S."/>
            <person name="Proctor R.H."/>
        </authorList>
    </citation>
    <scope>NUCLEOTIDE SEQUENCE</scope>
    <source>
        <strain evidence="3">NRRL 20472</strain>
    </source>
</reference>